<keyword evidence="15 19" id="KW-0472">Membrane</keyword>
<evidence type="ECO:0000256" key="14">
    <source>
        <dbReference type="ARBA" id="ARBA00023065"/>
    </source>
</evidence>
<feature type="transmembrane region" description="Helical" evidence="19">
    <location>
        <begin position="577"/>
        <end position="599"/>
    </location>
</feature>
<evidence type="ECO:0000256" key="6">
    <source>
        <dbReference type="ARBA" id="ARBA00022448"/>
    </source>
</evidence>
<dbReference type="SUPFAM" id="SSF161111">
    <property type="entry name" value="Cation efflux protein transmembrane domain-like"/>
    <property type="match status" value="1"/>
</dbReference>
<dbReference type="EMBL" id="HAEB01012705">
    <property type="protein sequence ID" value="SBQ59232.1"/>
    <property type="molecule type" value="Transcribed_RNA"/>
</dbReference>
<dbReference type="InterPro" id="IPR045316">
    <property type="entry name" value="Msc2-like"/>
</dbReference>
<dbReference type="Pfam" id="PF01545">
    <property type="entry name" value="Cation_efflux"/>
    <property type="match status" value="1"/>
</dbReference>
<keyword evidence="12 19" id="KW-1133">Transmembrane helix</keyword>
<feature type="transmembrane region" description="Helical" evidence="19">
    <location>
        <begin position="55"/>
        <end position="73"/>
    </location>
</feature>
<comment type="function">
    <text evidence="19">Functions as a zinc transporter.</text>
</comment>
<evidence type="ECO:0000256" key="16">
    <source>
        <dbReference type="ARBA" id="ARBA00023329"/>
    </source>
</evidence>
<dbReference type="PANTHER" id="PTHR45755">
    <property type="match status" value="1"/>
</dbReference>
<dbReference type="AlphaFoldDB" id="A0A1A8FJR9"/>
<dbReference type="GO" id="GO:0046872">
    <property type="term" value="F:metal ion binding"/>
    <property type="evidence" value="ECO:0007669"/>
    <property type="project" value="UniProtKB-KW"/>
</dbReference>
<evidence type="ECO:0000256" key="1">
    <source>
        <dbReference type="ARBA" id="ARBA00004166"/>
    </source>
</evidence>
<gene>
    <name evidence="22" type="primary">SLC30A5</name>
</gene>
<evidence type="ECO:0000256" key="9">
    <source>
        <dbReference type="ARBA" id="ARBA00022723"/>
    </source>
</evidence>
<feature type="domain" description="Cation efflux protein transmembrane" evidence="21">
    <location>
        <begin position="461"/>
        <end position="607"/>
    </location>
</feature>
<feature type="transmembrane region" description="Helical" evidence="19">
    <location>
        <begin position="184"/>
        <end position="214"/>
    </location>
</feature>
<keyword evidence="7" id="KW-0050">Antiport</keyword>
<dbReference type="GO" id="GO:0006882">
    <property type="term" value="P:intracellular zinc ion homeostasis"/>
    <property type="evidence" value="ECO:0007669"/>
    <property type="project" value="InterPro"/>
</dbReference>
<evidence type="ECO:0000256" key="5">
    <source>
        <dbReference type="ARBA" id="ARBA00008873"/>
    </source>
</evidence>
<dbReference type="InterPro" id="IPR058533">
    <property type="entry name" value="Cation_efflux_TM"/>
</dbReference>
<keyword evidence="8 19" id="KW-0812">Transmembrane</keyword>
<dbReference type="GO" id="GO:0005385">
    <property type="term" value="F:zinc ion transmembrane transporter activity"/>
    <property type="evidence" value="ECO:0007669"/>
    <property type="project" value="UniProtKB-UniRule"/>
</dbReference>
<evidence type="ECO:0000256" key="17">
    <source>
        <dbReference type="ARBA" id="ARBA00038531"/>
    </source>
</evidence>
<comment type="similarity">
    <text evidence="5 19">Belongs to the cation diffusion facilitator (CDF) transporter (TC 2.A.4) family. SLC30A subfamily.</text>
</comment>
<keyword evidence="9" id="KW-0479">Metal-binding</keyword>
<keyword evidence="14 19" id="KW-0406">Ion transport</keyword>
<evidence type="ECO:0000256" key="20">
    <source>
        <dbReference type="SAM" id="MobiDB-lite"/>
    </source>
</evidence>
<keyword evidence="13 19" id="KW-0333">Golgi apparatus</keyword>
<evidence type="ECO:0000256" key="19">
    <source>
        <dbReference type="RuleBase" id="RU369017"/>
    </source>
</evidence>
<feature type="transmembrane region" description="Helical" evidence="19">
    <location>
        <begin position="148"/>
        <end position="164"/>
    </location>
</feature>
<evidence type="ECO:0000256" key="2">
    <source>
        <dbReference type="ARBA" id="ARBA00004205"/>
    </source>
</evidence>
<reference evidence="22" key="1">
    <citation type="submission" date="2016-05" db="EMBL/GenBank/DDBJ databases">
        <authorList>
            <person name="Lavstsen T."/>
            <person name="Jespersen J.S."/>
        </authorList>
    </citation>
    <scope>NUCLEOTIDE SEQUENCE</scope>
    <source>
        <tissue evidence="22">Brain</tissue>
    </source>
</reference>
<evidence type="ECO:0000256" key="4">
    <source>
        <dbReference type="ARBA" id="ARBA00004638"/>
    </source>
</evidence>
<evidence type="ECO:0000256" key="15">
    <source>
        <dbReference type="ARBA" id="ARBA00023136"/>
    </source>
</evidence>
<evidence type="ECO:0000256" key="12">
    <source>
        <dbReference type="ARBA" id="ARBA00022989"/>
    </source>
</evidence>
<dbReference type="Gene3D" id="1.20.1510.10">
    <property type="entry name" value="Cation efflux protein transmembrane domain"/>
    <property type="match status" value="1"/>
</dbReference>
<name>A0A1A8FJR9_9TELE</name>
<evidence type="ECO:0000256" key="7">
    <source>
        <dbReference type="ARBA" id="ARBA00022449"/>
    </source>
</evidence>
<dbReference type="NCBIfam" id="TIGR01297">
    <property type="entry name" value="CDF"/>
    <property type="match status" value="1"/>
</dbReference>
<reference evidence="22" key="2">
    <citation type="submission" date="2016-06" db="EMBL/GenBank/DDBJ databases">
        <title>The genome of a short-lived fish provides insights into sex chromosome evolution and the genetic control of aging.</title>
        <authorList>
            <person name="Reichwald K."/>
            <person name="Felder M."/>
            <person name="Petzold A."/>
            <person name="Koch P."/>
            <person name="Groth M."/>
            <person name="Platzer M."/>
        </authorList>
    </citation>
    <scope>NUCLEOTIDE SEQUENCE</scope>
    <source>
        <tissue evidence="22">Brain</tissue>
    </source>
</reference>
<evidence type="ECO:0000256" key="18">
    <source>
        <dbReference type="ARBA" id="ARBA00048349"/>
    </source>
</evidence>
<sequence length="723" mass="78979">MEDKYSSNVLSGGRLGMVEVPDSRLSRYIVLLIISKVLKALGIFESYDILKVVHIVQFIFILKLGSAVVLLFFQKPFSSGKVISRSQWIKLVKHAVFSCIISLLGFFGLTLCGPLRTLLLFEHSDVVIVALLGVLFTNSGGGPSKTRGAAFFIIAVICLLLFDNDDLMVKMGDHHHPEGHHDSALTHFLYTTISFLGVADHKGGVVLLVASVCLKVAFHTASRKLSVEIGGCKRLYALDNLVSAAVLLPWVVVLSATTESKVESWSSLIPPFGMIIFSVMILEFYVEAVCSAKMEAPRCARYGTAALFLSALLLANFWTHPITDQLRSMSKPPQQVSTEHVLSGGVIVSAVFFIMSSSILSSPSRRGQKGTLVGYSPEGTPLYNFMGDALQHTSQSVPRFIKDSLKQILEEYDSRQIFYFLCLNLVRQDESVFGPVLRMFADMTKCSGICLVPQAFTFVELLESVTRLLDPPNINTDMLTPVSVGGLLVNLVGICAFSHAHSHGGKSCSSQDHGHSHGEHAHGGHGHAHGGHGHAHSSGSRGMNANMRGVFLHVLADTLGSVGVIISTILIRQFGWLIADPICSLFIATLIFLSVIPLLKDACEVLLLRAPPEHEKELNGALEKIEKIEGVLSYRDSHFWRHSASVIAGTIHLQVMADVVEQRIVQQVTAILKDVGVNNLSVQVEKEAYFQHMSGLSTGFHDVLAMTQQMESMKHLNDGTCIM</sequence>
<evidence type="ECO:0000256" key="13">
    <source>
        <dbReference type="ARBA" id="ARBA00023034"/>
    </source>
</evidence>
<protein>
    <recommendedName>
        <fullName evidence="19">Zinc transporter</fullName>
    </recommendedName>
</protein>
<dbReference type="GO" id="GO:0015297">
    <property type="term" value="F:antiporter activity"/>
    <property type="evidence" value="ECO:0007669"/>
    <property type="project" value="UniProtKB-KW"/>
</dbReference>
<evidence type="ECO:0000256" key="11">
    <source>
        <dbReference type="ARBA" id="ARBA00022906"/>
    </source>
</evidence>
<accession>A0A1A8FJR9</accession>
<proteinExistence type="inferred from homology"/>
<evidence type="ECO:0000256" key="10">
    <source>
        <dbReference type="ARBA" id="ARBA00022833"/>
    </source>
</evidence>
<dbReference type="GO" id="GO:1904257">
    <property type="term" value="P:zinc ion import into Golgi lumen"/>
    <property type="evidence" value="ECO:0007669"/>
    <property type="project" value="TreeGrafter"/>
</dbReference>
<comment type="catalytic activity">
    <reaction evidence="18">
        <text>Zn(2+)(in) + 2 H(+)(out) = Zn(2+)(out) + 2 H(+)(in)</text>
        <dbReference type="Rhea" id="RHEA:72627"/>
        <dbReference type="ChEBI" id="CHEBI:15378"/>
        <dbReference type="ChEBI" id="CHEBI:29105"/>
    </reaction>
</comment>
<feature type="transmembrane region" description="Helical" evidence="19">
    <location>
        <begin position="94"/>
        <end position="111"/>
    </location>
</feature>
<feature type="transmembrane region" description="Helical" evidence="19">
    <location>
        <begin position="268"/>
        <end position="290"/>
    </location>
</feature>
<comment type="subcellular location">
    <subcellularLocation>
        <location evidence="3">Cytoplasmic vesicle</location>
        <location evidence="3">COPII-coated vesicle membrane</location>
        <topology evidence="3">Multi-pass membrane protein</topology>
    </subcellularLocation>
    <subcellularLocation>
        <location evidence="4">Cytoplasmic vesicle</location>
        <location evidence="4">Secretory vesicle membrane</location>
        <topology evidence="4">Multi-pass membrane protein</topology>
    </subcellularLocation>
    <subcellularLocation>
        <location evidence="2">Golgi apparatus</location>
        <location evidence="2">Golgi stack membrane</location>
        <topology evidence="2">Multi-pass membrane protein</topology>
    </subcellularLocation>
    <subcellularLocation>
        <location evidence="1 19">Golgi apparatus</location>
        <location evidence="1 19">trans-Golgi network membrane</location>
        <topology evidence="1 19">Multi-pass membrane protein</topology>
    </subcellularLocation>
</comment>
<feature type="transmembrane region" description="Helical" evidence="19">
    <location>
        <begin position="302"/>
        <end position="320"/>
    </location>
</feature>
<evidence type="ECO:0000259" key="21">
    <source>
        <dbReference type="Pfam" id="PF01545"/>
    </source>
</evidence>
<evidence type="ECO:0000256" key="8">
    <source>
        <dbReference type="ARBA" id="ARBA00022692"/>
    </source>
</evidence>
<feature type="compositionally biased region" description="Basic and acidic residues" evidence="20">
    <location>
        <begin position="512"/>
        <end position="522"/>
    </location>
</feature>
<comment type="subunit">
    <text evidence="17">Heterodimer with SLC30A6/ZNT6; form a functional zinc ion transmembrane transporter.</text>
</comment>
<keyword evidence="6 19" id="KW-0813">Transport</keyword>
<dbReference type="InterPro" id="IPR027469">
    <property type="entry name" value="Cation_efflux_TMD_sf"/>
</dbReference>
<feature type="compositionally biased region" description="Basic residues" evidence="20">
    <location>
        <begin position="523"/>
        <end position="535"/>
    </location>
</feature>
<keyword evidence="11" id="KW-0864">Zinc transport</keyword>
<comment type="caution">
    <text evidence="19">Lacks conserved residue(s) required for the propagation of feature annotation.</text>
</comment>
<organism evidence="22">
    <name type="scientific">Nothobranchius korthausae</name>
    <dbReference type="NCBI Taxonomy" id="1143690"/>
    <lineage>
        <taxon>Eukaryota</taxon>
        <taxon>Metazoa</taxon>
        <taxon>Chordata</taxon>
        <taxon>Craniata</taxon>
        <taxon>Vertebrata</taxon>
        <taxon>Euteleostomi</taxon>
        <taxon>Actinopterygii</taxon>
        <taxon>Neopterygii</taxon>
        <taxon>Teleostei</taxon>
        <taxon>Neoteleostei</taxon>
        <taxon>Acanthomorphata</taxon>
        <taxon>Ovalentaria</taxon>
        <taxon>Atherinomorphae</taxon>
        <taxon>Cyprinodontiformes</taxon>
        <taxon>Nothobranchiidae</taxon>
        <taxon>Nothobranchius</taxon>
    </lineage>
</organism>
<feature type="region of interest" description="Disordered" evidence="20">
    <location>
        <begin position="507"/>
        <end position="540"/>
    </location>
</feature>
<keyword evidence="16" id="KW-0968">Cytoplasmic vesicle</keyword>
<dbReference type="PANTHER" id="PTHR45755:SF1">
    <property type="entry name" value="PROTON-COUPLED ZINC ANTIPORTER SLC30A5"/>
    <property type="match status" value="1"/>
</dbReference>
<keyword evidence="10" id="KW-0862">Zinc</keyword>
<evidence type="ECO:0000313" key="22">
    <source>
        <dbReference type="EMBL" id="SBQ59232.1"/>
    </source>
</evidence>
<evidence type="ECO:0000256" key="3">
    <source>
        <dbReference type="ARBA" id="ARBA00004557"/>
    </source>
</evidence>
<feature type="transmembrane region" description="Helical" evidence="19">
    <location>
        <begin position="550"/>
        <end position="571"/>
    </location>
</feature>
<feature type="transmembrane region" description="Helical" evidence="19">
    <location>
        <begin position="235"/>
        <end position="256"/>
    </location>
</feature>
<feature type="transmembrane region" description="Helical" evidence="19">
    <location>
        <begin position="340"/>
        <end position="360"/>
    </location>
</feature>
<dbReference type="GO" id="GO:0032580">
    <property type="term" value="C:Golgi cisterna membrane"/>
    <property type="evidence" value="ECO:0007669"/>
    <property type="project" value="UniProtKB-SubCell"/>
</dbReference>
<dbReference type="GO" id="GO:0012507">
    <property type="term" value="C:ER to Golgi transport vesicle membrane"/>
    <property type="evidence" value="ECO:0007669"/>
    <property type="project" value="UniProtKB-SubCell"/>
</dbReference>
<dbReference type="InterPro" id="IPR002524">
    <property type="entry name" value="Cation_efflux"/>
</dbReference>